<keyword evidence="7" id="KW-0902">Two-component regulatory system</keyword>
<evidence type="ECO:0000256" key="3">
    <source>
        <dbReference type="ARBA" id="ARBA00012438"/>
    </source>
</evidence>
<dbReference type="Gene3D" id="1.10.287.130">
    <property type="match status" value="1"/>
</dbReference>
<dbReference type="InterPro" id="IPR003594">
    <property type="entry name" value="HATPase_dom"/>
</dbReference>
<dbReference type="InterPro" id="IPR003661">
    <property type="entry name" value="HisK_dim/P_dom"/>
</dbReference>
<feature type="domain" description="Histidine kinase" evidence="9">
    <location>
        <begin position="415"/>
        <end position="647"/>
    </location>
</feature>
<comment type="caution">
    <text evidence="11">The sequence shown here is derived from an EMBL/GenBank/DDBJ whole genome shotgun (WGS) entry which is preliminary data.</text>
</comment>
<keyword evidence="11" id="KW-0547">Nucleotide-binding</keyword>
<evidence type="ECO:0000256" key="5">
    <source>
        <dbReference type="ARBA" id="ARBA00022679"/>
    </source>
</evidence>
<accession>A0ABT7BK21</accession>
<dbReference type="EC" id="2.7.13.3" evidence="3"/>
<dbReference type="Gene3D" id="3.30.565.10">
    <property type="entry name" value="Histidine kinase-like ATPase, C-terminal domain"/>
    <property type="match status" value="1"/>
</dbReference>
<feature type="transmembrane region" description="Helical" evidence="8">
    <location>
        <begin position="20"/>
        <end position="39"/>
    </location>
</feature>
<keyword evidence="12" id="KW-1185">Reference proteome</keyword>
<evidence type="ECO:0000256" key="6">
    <source>
        <dbReference type="ARBA" id="ARBA00022777"/>
    </source>
</evidence>
<dbReference type="Gene3D" id="6.10.340.10">
    <property type="match status" value="1"/>
</dbReference>
<dbReference type="CDD" id="cd00082">
    <property type="entry name" value="HisKA"/>
    <property type="match status" value="1"/>
</dbReference>
<dbReference type="Gene3D" id="3.30.450.20">
    <property type="entry name" value="PAS domain"/>
    <property type="match status" value="1"/>
</dbReference>
<keyword evidence="5" id="KW-0808">Transferase</keyword>
<dbReference type="PANTHER" id="PTHR43711:SF26">
    <property type="entry name" value="SENSOR HISTIDINE KINASE RCSC"/>
    <property type="match status" value="1"/>
</dbReference>
<dbReference type="PROSITE" id="PS50885">
    <property type="entry name" value="HAMP"/>
    <property type="match status" value="1"/>
</dbReference>
<keyword evidence="11" id="KW-0067">ATP-binding</keyword>
<keyword evidence="6" id="KW-0418">Kinase</keyword>
<dbReference type="Proteomes" id="UP001231370">
    <property type="component" value="Unassembled WGS sequence"/>
</dbReference>
<comment type="subcellular location">
    <subcellularLocation>
        <location evidence="2">Membrane</location>
    </subcellularLocation>
</comment>
<dbReference type="GO" id="GO:0005524">
    <property type="term" value="F:ATP binding"/>
    <property type="evidence" value="ECO:0007669"/>
    <property type="project" value="UniProtKB-KW"/>
</dbReference>
<evidence type="ECO:0000256" key="8">
    <source>
        <dbReference type="SAM" id="Phobius"/>
    </source>
</evidence>
<dbReference type="EMBL" id="JAQPOK010000088">
    <property type="protein sequence ID" value="MDJ1179534.1"/>
    <property type="molecule type" value="Genomic_DNA"/>
</dbReference>
<dbReference type="Pfam" id="PF02518">
    <property type="entry name" value="HATPase_c"/>
    <property type="match status" value="1"/>
</dbReference>
<dbReference type="SMART" id="SM00388">
    <property type="entry name" value="HisKA"/>
    <property type="match status" value="1"/>
</dbReference>
<dbReference type="InterPro" id="IPR050736">
    <property type="entry name" value="Sensor_HK_Regulatory"/>
</dbReference>
<comment type="catalytic activity">
    <reaction evidence="1">
        <text>ATP + protein L-histidine = ADP + protein N-phospho-L-histidine.</text>
        <dbReference type="EC" id="2.7.13.3"/>
    </reaction>
</comment>
<dbReference type="PRINTS" id="PR00344">
    <property type="entry name" value="BCTRLSENSOR"/>
</dbReference>
<sequence length="661" mass="72731">MLKFFRLLQSTETSFRRILLVRILLMTIPVLLLLQYATYRKARSSLLETARYNIIESAIEKAALLDVSINGLTDQVVTASESGILQSGDLSKIDPYLQELSQRFYHSVVSDSVVCLQLQTLTGDKMIASTCGVEAIGNVSTEKITQKPSPQSSSPVTVELLTDNPNSTLEPYGQDQLHFLISAPVYDASEEPQYNLVLEAALPLQQIQERKSLSGYTVIINQEGTIIAHLDNRQIGTNIHGIDDPNLKSRLEAIMRSATGGQSNFLHLPHFDQSEKEVITGYTAIPNPTTQGLTQGKWVILAVTPLDHALYGLQEIRQTLINLVLGLIAANLIATLILARSLVTPVEQLGKYAKSVECSVSPEAIPQQFKIHEFNQLAQALNSMVERLTSWAEELEVAWQEAKSSNQLKSEFLASISHELRTPLNAILGSVRLVKDGFCDDKEEELDFLQQVDNAALHLLSIINDILDLSKIEAGKLSLELEAVDVNQILQEVIDIESASMHSKGLSLTYERQVEAIAVYADVGKLKQVFMNVIGNAIKFTEQGGITIAVERMQEDGQLYTNGNTSSPSQAVVRVKDTGIGIKPSSQSKLFEPFVMGDGSRTRKFEGTGLGLAISRNLIEMMEGAITLYSEGEGKGTMVEILLPLIDVKQLQRSQALKTEV</sequence>
<evidence type="ECO:0000256" key="1">
    <source>
        <dbReference type="ARBA" id="ARBA00000085"/>
    </source>
</evidence>
<keyword evidence="8" id="KW-0472">Membrane</keyword>
<dbReference type="SMART" id="SM00387">
    <property type="entry name" value="HATPase_c"/>
    <property type="match status" value="1"/>
</dbReference>
<keyword evidence="8" id="KW-1133">Transmembrane helix</keyword>
<evidence type="ECO:0000313" key="11">
    <source>
        <dbReference type="EMBL" id="MDJ1179534.1"/>
    </source>
</evidence>
<evidence type="ECO:0000256" key="2">
    <source>
        <dbReference type="ARBA" id="ARBA00004370"/>
    </source>
</evidence>
<dbReference type="Pfam" id="PF00512">
    <property type="entry name" value="HisKA"/>
    <property type="match status" value="1"/>
</dbReference>
<dbReference type="InterPro" id="IPR036890">
    <property type="entry name" value="HATPase_C_sf"/>
</dbReference>
<keyword evidence="8" id="KW-0812">Transmembrane</keyword>
<gene>
    <name evidence="11" type="ORF">PJF56_11730</name>
</gene>
<proteinExistence type="predicted"/>
<evidence type="ECO:0000259" key="10">
    <source>
        <dbReference type="PROSITE" id="PS50885"/>
    </source>
</evidence>
<dbReference type="SUPFAM" id="SSF47384">
    <property type="entry name" value="Homodimeric domain of signal transducing histidine kinase"/>
    <property type="match status" value="1"/>
</dbReference>
<dbReference type="InterPro" id="IPR036097">
    <property type="entry name" value="HisK_dim/P_sf"/>
</dbReference>
<evidence type="ECO:0000256" key="7">
    <source>
        <dbReference type="ARBA" id="ARBA00023012"/>
    </source>
</evidence>
<evidence type="ECO:0000259" key="9">
    <source>
        <dbReference type="PROSITE" id="PS50109"/>
    </source>
</evidence>
<dbReference type="CDD" id="cd16922">
    <property type="entry name" value="HATPase_EvgS-ArcB-TorS-like"/>
    <property type="match status" value="1"/>
</dbReference>
<reference evidence="11 12" key="1">
    <citation type="submission" date="2023-01" db="EMBL/GenBank/DDBJ databases">
        <title>Novel diversity within Roseofilum (Cyanobacteria; Desertifilaceae) from marine benthic mats with descriptions of four novel species.</title>
        <authorList>
            <person name="Wang Y."/>
            <person name="Berthold D.E."/>
            <person name="Hu J."/>
            <person name="Lefler F.W."/>
            <person name="Laughinghouse H.D. IV."/>
        </authorList>
    </citation>
    <scope>NUCLEOTIDE SEQUENCE [LARGE SCALE GENOMIC DNA]</scope>
    <source>
        <strain evidence="11 12">BLCC-M91</strain>
    </source>
</reference>
<organism evidence="11 12">
    <name type="scientific">Roseofilum halophilum BLCC-M91</name>
    <dbReference type="NCBI Taxonomy" id="3022259"/>
    <lineage>
        <taxon>Bacteria</taxon>
        <taxon>Bacillati</taxon>
        <taxon>Cyanobacteriota</taxon>
        <taxon>Cyanophyceae</taxon>
        <taxon>Desertifilales</taxon>
        <taxon>Desertifilaceae</taxon>
        <taxon>Roseofilum</taxon>
        <taxon>Roseofilum halophilum</taxon>
    </lineage>
</organism>
<keyword evidence="4" id="KW-0597">Phosphoprotein</keyword>
<evidence type="ECO:0000313" key="12">
    <source>
        <dbReference type="Proteomes" id="UP001231370"/>
    </source>
</evidence>
<dbReference type="RefSeq" id="WP_283762840.1">
    <property type="nucleotide sequence ID" value="NZ_JAQPOK010000088.1"/>
</dbReference>
<dbReference type="PANTHER" id="PTHR43711">
    <property type="entry name" value="TWO-COMPONENT HISTIDINE KINASE"/>
    <property type="match status" value="1"/>
</dbReference>
<feature type="domain" description="HAMP" evidence="10">
    <location>
        <begin position="340"/>
        <end position="393"/>
    </location>
</feature>
<evidence type="ECO:0000256" key="4">
    <source>
        <dbReference type="ARBA" id="ARBA00022553"/>
    </source>
</evidence>
<dbReference type="InterPro" id="IPR004358">
    <property type="entry name" value="Sig_transdc_His_kin-like_C"/>
</dbReference>
<protein>
    <recommendedName>
        <fullName evidence="3">histidine kinase</fullName>
        <ecNumber evidence="3">2.7.13.3</ecNumber>
    </recommendedName>
</protein>
<name>A0ABT7BK21_9CYAN</name>
<dbReference type="InterPro" id="IPR005467">
    <property type="entry name" value="His_kinase_dom"/>
</dbReference>
<dbReference type="PROSITE" id="PS50109">
    <property type="entry name" value="HIS_KIN"/>
    <property type="match status" value="1"/>
</dbReference>
<dbReference type="SUPFAM" id="SSF55874">
    <property type="entry name" value="ATPase domain of HSP90 chaperone/DNA topoisomerase II/histidine kinase"/>
    <property type="match status" value="1"/>
</dbReference>
<dbReference type="InterPro" id="IPR003660">
    <property type="entry name" value="HAMP_dom"/>
</dbReference>